<feature type="compositionally biased region" description="Basic and acidic residues" evidence="1">
    <location>
        <begin position="91"/>
        <end position="102"/>
    </location>
</feature>
<sequence>MWREFRRSLSFMTSFRWRCFTRYCGVILLLRYKCVPGLFGVRNLEVVGESEIGKIRINKTQALFHYHVPDAYRRRVVSVSPPPESSTAVMDETRRPFPDPDRSTHCPLISTVDKTAFVYQPAFR</sequence>
<gene>
    <name evidence="2" type="ORF">SFRICE_002376</name>
</gene>
<evidence type="ECO:0000313" key="2">
    <source>
        <dbReference type="EMBL" id="SOQ45153.1"/>
    </source>
</evidence>
<reference evidence="2" key="1">
    <citation type="submission" date="2016-07" db="EMBL/GenBank/DDBJ databases">
        <authorList>
            <person name="Bretaudeau A."/>
        </authorList>
    </citation>
    <scope>NUCLEOTIDE SEQUENCE</scope>
    <source>
        <strain evidence="2">Rice</strain>
        <tissue evidence="2">Whole body</tissue>
    </source>
</reference>
<name>A0A2H1VWG6_SPOFR</name>
<proteinExistence type="predicted"/>
<protein>
    <submittedName>
        <fullName evidence="2">SFRICE_002376</fullName>
    </submittedName>
</protein>
<accession>A0A2H1VWG6</accession>
<dbReference type="EMBL" id="ODYU01004853">
    <property type="protein sequence ID" value="SOQ45153.1"/>
    <property type="molecule type" value="Genomic_DNA"/>
</dbReference>
<evidence type="ECO:0000256" key="1">
    <source>
        <dbReference type="SAM" id="MobiDB-lite"/>
    </source>
</evidence>
<dbReference type="AlphaFoldDB" id="A0A2H1VWG6"/>
<feature type="region of interest" description="Disordered" evidence="1">
    <location>
        <begin position="78"/>
        <end position="102"/>
    </location>
</feature>
<organism evidence="2">
    <name type="scientific">Spodoptera frugiperda</name>
    <name type="common">Fall armyworm</name>
    <dbReference type="NCBI Taxonomy" id="7108"/>
    <lineage>
        <taxon>Eukaryota</taxon>
        <taxon>Metazoa</taxon>
        <taxon>Ecdysozoa</taxon>
        <taxon>Arthropoda</taxon>
        <taxon>Hexapoda</taxon>
        <taxon>Insecta</taxon>
        <taxon>Pterygota</taxon>
        <taxon>Neoptera</taxon>
        <taxon>Endopterygota</taxon>
        <taxon>Lepidoptera</taxon>
        <taxon>Glossata</taxon>
        <taxon>Ditrysia</taxon>
        <taxon>Noctuoidea</taxon>
        <taxon>Noctuidae</taxon>
        <taxon>Amphipyrinae</taxon>
        <taxon>Spodoptera</taxon>
    </lineage>
</organism>